<evidence type="ECO:0000256" key="1">
    <source>
        <dbReference type="SAM" id="MobiDB-lite"/>
    </source>
</evidence>
<evidence type="ECO:0000313" key="2">
    <source>
        <dbReference type="EMBL" id="UYF93563.1"/>
    </source>
</evidence>
<name>A0AA46NUL0_9NOCA</name>
<feature type="region of interest" description="Disordered" evidence="1">
    <location>
        <begin position="42"/>
        <end position="89"/>
    </location>
</feature>
<dbReference type="RefSeq" id="WP_221776578.1">
    <property type="nucleotide sequence ID" value="NZ_CAVJ010000195.1"/>
</dbReference>
<reference evidence="2" key="1">
    <citation type="submission" date="2022-09" db="EMBL/GenBank/DDBJ databases">
        <title>The genome sequence of Rhodococcus aetherivorans N1.</title>
        <authorList>
            <person name="Jiang W."/>
        </authorList>
    </citation>
    <scope>NUCLEOTIDE SEQUENCE</scope>
    <source>
        <strain evidence="2">N1</strain>
    </source>
</reference>
<evidence type="ECO:0000313" key="3">
    <source>
        <dbReference type="Proteomes" id="UP001163947"/>
    </source>
</evidence>
<dbReference type="Proteomes" id="UP001163947">
    <property type="component" value="Chromosome"/>
</dbReference>
<dbReference type="GeneID" id="83623652"/>
<organism evidence="2 3">
    <name type="scientific">Rhodococcus aetherivorans</name>
    <dbReference type="NCBI Taxonomy" id="191292"/>
    <lineage>
        <taxon>Bacteria</taxon>
        <taxon>Bacillati</taxon>
        <taxon>Actinomycetota</taxon>
        <taxon>Actinomycetes</taxon>
        <taxon>Mycobacteriales</taxon>
        <taxon>Nocardiaceae</taxon>
        <taxon>Rhodococcus</taxon>
    </lineage>
</organism>
<dbReference type="AlphaFoldDB" id="A0AA46NUL0"/>
<dbReference type="EMBL" id="CP106982">
    <property type="protein sequence ID" value="UYF93563.1"/>
    <property type="molecule type" value="Genomic_DNA"/>
</dbReference>
<gene>
    <name evidence="2" type="ORF">OCS65_24530</name>
</gene>
<feature type="compositionally biased region" description="Low complexity" evidence="1">
    <location>
        <begin position="42"/>
        <end position="52"/>
    </location>
</feature>
<sequence length="89" mass="9574">MRFHERAGVVTVTKIPEDGAGPDLTRVPTDLLLAELRRRIESSTAPSAAATPGRNEGTPPPNTPLQVFEVSEGDESELRTSPIHPDSET</sequence>
<protein>
    <submittedName>
        <fullName evidence="2">Uncharacterized protein</fullName>
    </submittedName>
</protein>
<proteinExistence type="predicted"/>
<accession>A0AA46NUL0</accession>